<proteinExistence type="predicted"/>
<reference evidence="1" key="1">
    <citation type="journal article" date="2023" name="Plant J.">
        <title>The genome of the king protea, Protea cynaroides.</title>
        <authorList>
            <person name="Chang J."/>
            <person name="Duong T.A."/>
            <person name="Schoeman C."/>
            <person name="Ma X."/>
            <person name="Roodt D."/>
            <person name="Barker N."/>
            <person name="Li Z."/>
            <person name="Van de Peer Y."/>
            <person name="Mizrachi E."/>
        </authorList>
    </citation>
    <scope>NUCLEOTIDE SEQUENCE</scope>
    <source>
        <tissue evidence="1">Young leaves</tissue>
    </source>
</reference>
<dbReference type="AlphaFoldDB" id="A0A9Q0GXI8"/>
<evidence type="ECO:0000313" key="1">
    <source>
        <dbReference type="EMBL" id="KAJ4956061.1"/>
    </source>
</evidence>
<dbReference type="EMBL" id="JAMYWD010000011">
    <property type="protein sequence ID" value="KAJ4956061.1"/>
    <property type="molecule type" value="Genomic_DNA"/>
</dbReference>
<protein>
    <submittedName>
        <fullName evidence="1">Uncharacterized protein</fullName>
    </submittedName>
</protein>
<sequence length="167" mass="17433">MHAMLSHVGGTNEAGRSLSLVAVEAPTESVGVVGEQIRRTEPMSAVGVAGRQLQQCIKSIQFTASLMVTIGTGVNEEGQLLWVLTALNKDVGYDGYGVGGYVGANTWYSGTIKAYRKSRAGYVSGPPPRRPWNNQTPYGYGDTASHGTTTPWNAAGVGSGVVGMGVV</sequence>
<comment type="caution">
    <text evidence="1">The sequence shown here is derived from an EMBL/GenBank/DDBJ whole genome shotgun (WGS) entry which is preliminary data.</text>
</comment>
<evidence type="ECO:0000313" key="2">
    <source>
        <dbReference type="Proteomes" id="UP001141806"/>
    </source>
</evidence>
<keyword evidence="2" id="KW-1185">Reference proteome</keyword>
<gene>
    <name evidence="1" type="ORF">NE237_012844</name>
</gene>
<accession>A0A9Q0GXI8</accession>
<dbReference type="Proteomes" id="UP001141806">
    <property type="component" value="Unassembled WGS sequence"/>
</dbReference>
<name>A0A9Q0GXI8_9MAGN</name>
<organism evidence="1 2">
    <name type="scientific">Protea cynaroides</name>
    <dbReference type="NCBI Taxonomy" id="273540"/>
    <lineage>
        <taxon>Eukaryota</taxon>
        <taxon>Viridiplantae</taxon>
        <taxon>Streptophyta</taxon>
        <taxon>Embryophyta</taxon>
        <taxon>Tracheophyta</taxon>
        <taxon>Spermatophyta</taxon>
        <taxon>Magnoliopsida</taxon>
        <taxon>Proteales</taxon>
        <taxon>Proteaceae</taxon>
        <taxon>Protea</taxon>
    </lineage>
</organism>